<gene>
    <name evidence="1" type="primary">UL34</name>
</gene>
<dbReference type="RefSeq" id="YP_009052030.1">
    <property type="nucleotide sequence ID" value="NC_024696.1"/>
</dbReference>
<dbReference type="Pfam" id="PF25722">
    <property type="entry name" value="CMV_UL34"/>
    <property type="match status" value="1"/>
</dbReference>
<reference evidence="1 2" key="1">
    <citation type="submission" date="2013-11" db="EMBL/GenBank/DDBJ databases">
        <title>Genome sequence of elephant endotheliotropic herpesvirus 5.</title>
        <authorList>
            <person name="Wilkie G.S."/>
            <person name="Davison A.J."/>
            <person name="Denk D."/>
            <person name="Kerr K."/>
            <person name="Redrobe S."/>
            <person name="Steinbach F."/>
            <person name="Dastjerdi A."/>
        </authorList>
    </citation>
    <scope>NUCLEOTIDE SEQUENCE [LARGE SCALE GENOMIC DNA]</scope>
    <source>
        <strain evidence="1 2">Vijay</strain>
    </source>
</reference>
<proteinExistence type="predicted"/>
<name>A0A075CYC4_9BETA</name>
<dbReference type="OrthoDB" id="9476at10239"/>
<organism evidence="1 2">
    <name type="scientific">Elephant endotheliotropic herpesvirus 5</name>
    <dbReference type="NCBI Taxonomy" id="768738"/>
    <lineage>
        <taxon>Viruses</taxon>
        <taxon>Duplodnaviria</taxon>
        <taxon>Heunggongvirae</taxon>
        <taxon>Peploviricota</taxon>
        <taxon>Herviviricetes</taxon>
        <taxon>Herpesvirales</taxon>
        <taxon>Orthoherpesviridae</taxon>
        <taxon>Betaherpesvirinae</taxon>
        <taxon>Proboscivirus</taxon>
    </lineage>
</organism>
<accession>A0A075CYC4</accession>
<dbReference type="InterPro" id="IPR058046">
    <property type="entry name" value="UL34"/>
</dbReference>
<protein>
    <submittedName>
        <fullName evidence="1">Protein UL34</fullName>
    </submittedName>
</protein>
<evidence type="ECO:0000313" key="1">
    <source>
        <dbReference type="EMBL" id="AHC02785.1"/>
    </source>
</evidence>
<dbReference type="GeneID" id="20098555"/>
<sequence>MTTTVNNTTTQEAQKILLLKKYKRGLKSEEKKKLFHQSLTNYTISKRLPRCTVKPSLIFCTPEKTKLLEKFFQGLLKRRNKPVETEQVIHVLSKISCSIRKECDLSHALHDIVTNVNKISFIARLKALKKRIVMADKKLLISLLVSLTKKNNLLKFAIHFMIDNYICIAENRRLCSLMLGLLCMDPHMWSRSLVMLECVRTTFEQLMIRFLLKTGRNPHRYITCDIDNYLSMYRTAGVKMSFIDNNANCELQGTTTAAEVSNNLDESNPAHNMTPFVPSYPPGYRPLTSSTSADPYALNDLQVASDNNDTCDELQTSSCSAAMSSGVARASNNNDTNTVFV</sequence>
<evidence type="ECO:0000313" key="2">
    <source>
        <dbReference type="Proteomes" id="UP000152474"/>
    </source>
</evidence>
<dbReference type="KEGG" id="vg:20098555"/>
<dbReference type="Proteomes" id="UP000152474">
    <property type="component" value="Segment"/>
</dbReference>
<dbReference type="EMBL" id="KF921519">
    <property type="protein sequence ID" value="AHC02785.1"/>
    <property type="molecule type" value="Genomic_DNA"/>
</dbReference>
<keyword evidence="2" id="KW-1185">Reference proteome</keyword>